<evidence type="ECO:0008006" key="3">
    <source>
        <dbReference type="Google" id="ProtNLM"/>
    </source>
</evidence>
<accession>A0A6G8PTR5</accession>
<evidence type="ECO:0000313" key="1">
    <source>
        <dbReference type="EMBL" id="QIN77889.1"/>
    </source>
</evidence>
<sequence length="125" mass="12794">MPAREAPQPPYVLLFREAVSGAEPLLISVDERGALPLFGSADGAQAFLDSTDFGPGFKPVEVSGMGLLAVLEGCRGKVEYVALNPPPAGAGGMRVEMGGLDELAEALQTGGGEDDLFGLGGMSRS</sequence>
<keyword evidence="2" id="KW-1185">Reference proteome</keyword>
<gene>
    <name evidence="1" type="ORF">GBA65_04440</name>
</gene>
<dbReference type="AlphaFoldDB" id="A0A6G8PTR5"/>
<dbReference type="EMBL" id="CP045121">
    <property type="protein sequence ID" value="QIN77889.1"/>
    <property type="molecule type" value="Genomic_DNA"/>
</dbReference>
<protein>
    <recommendedName>
        <fullName evidence="3">SseB protein N-terminal domain-containing protein</fullName>
    </recommendedName>
</protein>
<reference evidence="1 2" key="1">
    <citation type="submission" date="2019-10" db="EMBL/GenBank/DDBJ databases">
        <title>Rubrobacter sp nov SCSIO 52915 isolated from a deep-sea sediment in the South China Sea.</title>
        <authorList>
            <person name="Chen R.W."/>
        </authorList>
    </citation>
    <scope>NUCLEOTIDE SEQUENCE [LARGE SCALE GENOMIC DNA]</scope>
    <source>
        <strain evidence="1 2">SCSIO 52915</strain>
    </source>
</reference>
<name>A0A6G8PTR5_9ACTN</name>
<evidence type="ECO:0000313" key="2">
    <source>
        <dbReference type="Proteomes" id="UP000502706"/>
    </source>
</evidence>
<proteinExistence type="predicted"/>
<dbReference type="RefSeq" id="WP_166395569.1">
    <property type="nucleotide sequence ID" value="NZ_CP045121.1"/>
</dbReference>
<organism evidence="1 2">
    <name type="scientific">Rubrobacter marinus</name>
    <dbReference type="NCBI Taxonomy" id="2653852"/>
    <lineage>
        <taxon>Bacteria</taxon>
        <taxon>Bacillati</taxon>
        <taxon>Actinomycetota</taxon>
        <taxon>Rubrobacteria</taxon>
        <taxon>Rubrobacterales</taxon>
        <taxon>Rubrobacteraceae</taxon>
        <taxon>Rubrobacter</taxon>
    </lineage>
</organism>
<dbReference type="KEGG" id="rmar:GBA65_04440"/>
<dbReference type="Proteomes" id="UP000502706">
    <property type="component" value="Chromosome"/>
</dbReference>